<dbReference type="Pfam" id="PF01803">
    <property type="entry name" value="LIM_bind"/>
    <property type="match status" value="1"/>
</dbReference>
<feature type="compositionally biased region" description="Low complexity" evidence="3">
    <location>
        <begin position="579"/>
        <end position="603"/>
    </location>
</feature>
<feature type="region of interest" description="Disordered" evidence="3">
    <location>
        <begin position="1"/>
        <end position="92"/>
    </location>
</feature>
<evidence type="ECO:0000259" key="4">
    <source>
        <dbReference type="PROSITE" id="PS51957"/>
    </source>
</evidence>
<evidence type="ECO:0000313" key="6">
    <source>
        <dbReference type="Proteomes" id="UP000005237"/>
    </source>
</evidence>
<reference evidence="6" key="1">
    <citation type="submission" date="2010-08" db="EMBL/GenBank/DDBJ databases">
        <authorList>
            <consortium name="Caenorhabditis japonica Sequencing Consortium"/>
            <person name="Wilson R.K."/>
        </authorList>
    </citation>
    <scope>NUCLEOTIDE SEQUENCE [LARGE SCALE GENOMIC DNA]</scope>
    <source>
        <strain evidence="6">DF5081</strain>
    </source>
</reference>
<dbReference type="GO" id="GO:0030274">
    <property type="term" value="F:LIM domain binding"/>
    <property type="evidence" value="ECO:0007669"/>
    <property type="project" value="UniProtKB-UniRule"/>
</dbReference>
<dbReference type="EnsemblMetazoa" id="CJA04984.1">
    <property type="protein sequence ID" value="CJA04984.1"/>
    <property type="gene ID" value="WBGene00124188"/>
</dbReference>
<evidence type="ECO:0000313" key="5">
    <source>
        <dbReference type="EnsemblMetazoa" id="CJA04984.1"/>
    </source>
</evidence>
<dbReference type="InterPro" id="IPR041363">
    <property type="entry name" value="LID"/>
</dbReference>
<name>A0A8R1DL11_CAEJA</name>
<feature type="domain" description="LIM interaction" evidence="4">
    <location>
        <begin position="429"/>
        <end position="468"/>
    </location>
</feature>
<dbReference type="PANTHER" id="PTHR10378">
    <property type="entry name" value="LIM DOMAIN-BINDING PROTEIN"/>
    <property type="match status" value="1"/>
</dbReference>
<feature type="compositionally biased region" description="Polar residues" evidence="3">
    <location>
        <begin position="406"/>
        <end position="419"/>
    </location>
</feature>
<comment type="similarity">
    <text evidence="1 2">Belongs to the LDB family.</text>
</comment>
<dbReference type="AlphaFoldDB" id="A0A8R1DL11"/>
<dbReference type="Pfam" id="PF17916">
    <property type="entry name" value="LID"/>
    <property type="match status" value="1"/>
</dbReference>
<feature type="region of interest" description="Disordered" evidence="3">
    <location>
        <begin position="358"/>
        <end position="422"/>
    </location>
</feature>
<keyword evidence="6" id="KW-1185">Reference proteome</keyword>
<feature type="region of interest" description="Disordered" evidence="3">
    <location>
        <begin position="616"/>
        <end position="644"/>
    </location>
</feature>
<reference evidence="5" key="2">
    <citation type="submission" date="2022-06" db="UniProtKB">
        <authorList>
            <consortium name="EnsemblMetazoa"/>
        </authorList>
    </citation>
    <scope>IDENTIFICATION</scope>
    <source>
        <strain evidence="5">DF5081</strain>
    </source>
</reference>
<sequence length="644" mass="71542">MPRRKATDGPAQPKAPRTRRKKVVQEEPKPETFDPMSGGYGMEGMDPNMYGHHPDYSYGQYGHPAPFPGGPESSNSHFGMPPPPQQQGTDAQSNMMIRSQPVPVGPTVSPLEFRIHDMNRRLYIFSSTGVSENDQPQWWDAFSHEFFDDDCKLWFLIGPETQPIHERERYIITRQFIPKFFRSIFDSGMKELAYVLRGASREATLPNGHLAYENESVLQITKYEQPQHVEVSTEGKIYVEFTPYDEVMNYRIKAWTLELRRSEEFIYNPATKEYRQEAPSGPPENQPKMGFFQQTLQMMKLLRILEPLQGVMSTSKSTPTASPRDIMRRTLFNHYNRCEAEKMRLHQQHLAAQQMMMPAPEPEKPKPTRKRQRKPAANPRGSKKAAAQAAQAAATNGVPSVLPSASPANNPQFTPNQMNPAFPQMSYPDVMVVGEPSMMGSDFGEDDERTISRVENSQYNPNAMQMQSLGQAPNTSMGGVNGRNMNVASSMGPPQHHGGQGHSGMSSHSIGGQMPSSMHNSMHMGPPGSMPNPGGMPPMSSSMANQMPPPQLPPHTMSNQMPSRMAPPMQGQMPPPGMPGQMQNPNMMGGPAMSMASQMPSSMSNQMPNQMPGMGMNQMPPPGYNYAGPPQQWPPPPNSAMITG</sequence>
<feature type="region of interest" description="Disordered" evidence="3">
    <location>
        <begin position="468"/>
        <end position="603"/>
    </location>
</feature>
<proteinExistence type="inferred from homology"/>
<feature type="compositionally biased region" description="Polar residues" evidence="3">
    <location>
        <begin position="468"/>
        <end position="489"/>
    </location>
</feature>
<feature type="compositionally biased region" description="Low complexity" evidence="3">
    <location>
        <begin position="385"/>
        <end position="394"/>
    </location>
</feature>
<organism evidence="5 6">
    <name type="scientific">Caenorhabditis japonica</name>
    <dbReference type="NCBI Taxonomy" id="281687"/>
    <lineage>
        <taxon>Eukaryota</taxon>
        <taxon>Metazoa</taxon>
        <taxon>Ecdysozoa</taxon>
        <taxon>Nematoda</taxon>
        <taxon>Chromadorea</taxon>
        <taxon>Rhabditida</taxon>
        <taxon>Rhabditina</taxon>
        <taxon>Rhabditomorpha</taxon>
        <taxon>Rhabditoidea</taxon>
        <taxon>Rhabditidae</taxon>
        <taxon>Peloderinae</taxon>
        <taxon>Caenorhabditis</taxon>
    </lineage>
</organism>
<dbReference type="Proteomes" id="UP000005237">
    <property type="component" value="Unassembled WGS sequence"/>
</dbReference>
<accession>A0A8R1DL11</accession>
<dbReference type="InterPro" id="IPR029005">
    <property type="entry name" value="LIM-bd/SEUSS"/>
</dbReference>
<feature type="compositionally biased region" description="Low complexity" evidence="3">
    <location>
        <begin position="490"/>
        <end position="514"/>
    </location>
</feature>
<dbReference type="PROSITE" id="PS51957">
    <property type="entry name" value="LID"/>
    <property type="match status" value="1"/>
</dbReference>
<evidence type="ECO:0000256" key="2">
    <source>
        <dbReference type="PROSITE-ProRule" id="PRU01302"/>
    </source>
</evidence>
<feature type="compositionally biased region" description="Basic and acidic residues" evidence="3">
    <location>
        <begin position="23"/>
        <end position="32"/>
    </location>
</feature>
<protein>
    <submittedName>
        <fullName evidence="5">LID domain-containing protein</fullName>
    </submittedName>
</protein>
<evidence type="ECO:0000256" key="1">
    <source>
        <dbReference type="ARBA" id="ARBA00006928"/>
    </source>
</evidence>
<evidence type="ECO:0000256" key="3">
    <source>
        <dbReference type="SAM" id="MobiDB-lite"/>
    </source>
</evidence>